<comment type="caution">
    <text evidence="2">The sequence shown here is derived from an EMBL/GenBank/DDBJ whole genome shotgun (WGS) entry which is preliminary data.</text>
</comment>
<keyword evidence="3" id="KW-1185">Reference proteome</keyword>
<evidence type="ECO:0000259" key="1">
    <source>
        <dbReference type="Pfam" id="PF00963"/>
    </source>
</evidence>
<dbReference type="GO" id="GO:0000272">
    <property type="term" value="P:polysaccharide catabolic process"/>
    <property type="evidence" value="ECO:0007669"/>
    <property type="project" value="InterPro"/>
</dbReference>
<dbReference type="Proteomes" id="UP000031189">
    <property type="component" value="Unassembled WGS sequence"/>
</dbReference>
<dbReference type="GO" id="GO:0030246">
    <property type="term" value="F:carbohydrate binding"/>
    <property type="evidence" value="ECO:0007669"/>
    <property type="project" value="InterPro"/>
</dbReference>
<feature type="domain" description="Cohesin" evidence="1">
    <location>
        <begin position="65"/>
        <end position="198"/>
    </location>
</feature>
<dbReference type="Pfam" id="PF00963">
    <property type="entry name" value="Cohesin"/>
    <property type="match status" value="1"/>
</dbReference>
<gene>
    <name evidence="2" type="ORF">QX51_09620</name>
</gene>
<organism evidence="2 3">
    <name type="scientific">Terrisporobacter othiniensis</name>
    <dbReference type="NCBI Taxonomy" id="1577792"/>
    <lineage>
        <taxon>Bacteria</taxon>
        <taxon>Bacillati</taxon>
        <taxon>Bacillota</taxon>
        <taxon>Clostridia</taxon>
        <taxon>Peptostreptococcales</taxon>
        <taxon>Peptostreptococcaceae</taxon>
        <taxon>Terrisporobacter</taxon>
    </lineage>
</organism>
<dbReference type="SUPFAM" id="SSF49384">
    <property type="entry name" value="Carbohydrate-binding domain"/>
    <property type="match status" value="1"/>
</dbReference>
<evidence type="ECO:0000313" key="2">
    <source>
        <dbReference type="EMBL" id="KHS57204.1"/>
    </source>
</evidence>
<evidence type="ECO:0000313" key="3">
    <source>
        <dbReference type="Proteomes" id="UP000031189"/>
    </source>
</evidence>
<dbReference type="InterPro" id="IPR002102">
    <property type="entry name" value="Cohesin_dom"/>
</dbReference>
<protein>
    <recommendedName>
        <fullName evidence="1">Cohesin domain-containing protein</fullName>
    </recommendedName>
</protein>
<accession>A0A0B3VX96</accession>
<name>A0A0B3VX96_9FIRM</name>
<reference evidence="2 3" key="1">
    <citation type="submission" date="2014-12" db="EMBL/GenBank/DDBJ databases">
        <title>Draft genome sequence of Terrisporobacter sp. 08-306576, isolated from the blood culture of a bacteremia patient.</title>
        <authorList>
            <person name="Lund L.C."/>
            <person name="Sydenham T.V."/>
            <person name="Hogh S.V."/>
            <person name="Skov M.N."/>
            <person name="Kemp M."/>
            <person name="Justesen U.S."/>
        </authorList>
    </citation>
    <scope>NUCLEOTIDE SEQUENCE [LARGE SCALE GENOMIC DNA]</scope>
    <source>
        <strain evidence="2 3">08-306576</strain>
    </source>
</reference>
<dbReference type="RefSeq" id="WP_039679694.1">
    <property type="nucleotide sequence ID" value="NZ_JWHR01000087.1"/>
</dbReference>
<dbReference type="OrthoDB" id="1937044at2"/>
<sequence>MLKNFTNKKISIILALAAIVLVGGTIYSIQKTKDNKIDMVSETEATTKDVELYFNSSEDSRGSNIVNVDLKVSHLPSNIYSSASFSINFDKDRLEFIDLKKGDILTYSSKSPDWQYDVNNSNKTGLINVIYLDSSGGRESFTNKSISSDKNSILRLEFKLKDNIENADELSLKIEDAVFATIKGDLDNTSLSTKKKTIKTKNFIFQLK</sequence>
<dbReference type="AlphaFoldDB" id="A0A0B3VX96"/>
<dbReference type="InterPro" id="IPR008965">
    <property type="entry name" value="CBM2/CBM3_carb-bd_dom_sf"/>
</dbReference>
<dbReference type="EMBL" id="JWHR01000087">
    <property type="protein sequence ID" value="KHS57204.1"/>
    <property type="molecule type" value="Genomic_DNA"/>
</dbReference>
<dbReference type="Gene3D" id="2.60.40.680">
    <property type="match status" value="1"/>
</dbReference>
<proteinExistence type="predicted"/>